<dbReference type="InterPro" id="IPR056618">
    <property type="entry name" value="Chromo_PTM"/>
</dbReference>
<feature type="compositionally biased region" description="Basic and acidic residues" evidence="7">
    <location>
        <begin position="111"/>
        <end position="149"/>
    </location>
</feature>
<dbReference type="CDD" id="cd20401">
    <property type="entry name" value="Tudor_AtPTM-like"/>
    <property type="match status" value="1"/>
</dbReference>
<comment type="subcellular location">
    <subcellularLocation>
        <location evidence="1">Nucleus</location>
    </subcellularLocation>
</comment>
<dbReference type="InterPro" id="IPR028942">
    <property type="entry name" value="WHIM1_dom"/>
</dbReference>
<dbReference type="PANTHER" id="PTHR46508">
    <property type="entry name" value="PHD FINGER FAMILY PROTEIN"/>
    <property type="match status" value="1"/>
</dbReference>
<organism evidence="10 11">
    <name type="scientific">Heracleum sosnowskyi</name>
    <dbReference type="NCBI Taxonomy" id="360622"/>
    <lineage>
        <taxon>Eukaryota</taxon>
        <taxon>Viridiplantae</taxon>
        <taxon>Streptophyta</taxon>
        <taxon>Embryophyta</taxon>
        <taxon>Tracheophyta</taxon>
        <taxon>Spermatophyta</taxon>
        <taxon>Magnoliopsida</taxon>
        <taxon>eudicotyledons</taxon>
        <taxon>Gunneridae</taxon>
        <taxon>Pentapetalae</taxon>
        <taxon>asterids</taxon>
        <taxon>campanulids</taxon>
        <taxon>Apiales</taxon>
        <taxon>Apiaceae</taxon>
        <taxon>Apioideae</taxon>
        <taxon>apioid superclade</taxon>
        <taxon>Tordylieae</taxon>
        <taxon>Tordyliinae</taxon>
        <taxon>Heracleum</taxon>
    </lineage>
</organism>
<dbReference type="SMART" id="SM00249">
    <property type="entry name" value="PHD"/>
    <property type="match status" value="4"/>
</dbReference>
<sequence>MEPEVVRVERRGRKRKRRDENVVEGGMRRETRSKALVGGYVNKEFEGRVYLGKVVNYDRGFYRIEYEDGDSEDLSSGELRQFLIRNEGLDEGLVVRKKELDDLITRKYEEMEREKKEREEIEREKKEREEIEREKKEREKKEREAREMMDVDVVEGAGNGRNGGLADGGDCSSDSGEDVVDGDSGIEAEVCVAPPPELPPSTGNIGVPDECVANLLSVYSFLRSFSCALFLSPFGLDDFVGSLNCSIQNTLLDAIHVSLMRVIQRHFEALSSDGSEFASKCLRSMDWSLIDSLTWPVFTVQYMMMMGYNEGLEWQGFYIDALQKDYYSLSVSKKLMILQILCDDALDSSELRAEIDMLEEAEVKDEVDHDRGINATPQSGPRRVHPRYSKTSACKGLEATAVLKENYETKASISTGSFGYVNTGADVEQDANSDECRLCGMEGTLLCCDGCPSAYHSRCIGVMKMFIPEGDWYCPECTINKISPTITRETSLKGADFFGVDPYEQVFMGTCDHLLVIKGSMNSEVRVRYYHKEDVPVVLKVLSLSAQHHDMYSGLCKKIMQYWDIPVAETGANSVKIEDGAFPTKELSLLDNNNCALSRFPVSENTPSCIAENSFENIAGPLLENTTKSIGEGCFYTGASFKPQSYLNHYAHGDFAAAAASNLSVLSSEESHVAVSNTSTNHRKVMSANISLQTKAFSSAAIRFFWPDIEKKLMEVPRERCGWCLSCQATCNSKRGCLLNAAASNAIKGTMKILAAIRPVKHGEGSLHSIATYLIFMEESLRGLTVGPFKTSTHRKKWCTQAEQASICSDLKSLLLELEENIHYVALSGDWVKIVDDSLVESSATHGTSAAISSQKRGPGRRGRKPSAMPEVTADEGQDISDDIVWWCGGMLSKVLFHKGILPHILVKNSARQGGSRKITGTYYAEGVEVPKRSRRSIWRAAVEMSRNSSQLAAQIRYLDIHVRWGDLVRPEQSSVDGKGAETEACVFRNASICDKQILESKIRYAVTFGNQKHLPSRIMKNVSEVEKVEGGREKYWFLETRVPLYLIKEYEEKMDEVSPPLSKKPTNVLSTLQRQQLKVARKDIFSYLVRKRDNLDCCRCASCQLDVFIGNAVKCSTCEGYCHFQCTVTSTVHMKADAEFVITCKSCYQTEASMHGEKYIVAPTVPLVPQGQKPLNAATAAVGEKPNGFNQPMVSNGGLKRSVERKTRPSVSSEPHNSEHGLGSASTSKRKKKSKACSLGLKWSKNNEDGTQFRLKNVLLKGNSNFSEVECDICRSPYNPDLMYILCETCSKWYHADAVELEESKLFKLKGFKCCKCRRIKTPSCPYTDPERKMALESKKPNKRTPKQACQGTDFCPESLPEQLTQRETASHGLPIKEALVCKKGDNPLTFSVSRVDQGSQNTSGVALDQNPTLSGSAPQKLPVRRHMKREHESYEVASNVSADSFTPVAGNTFVPTDESPPCLKWDVSSNIEDEYVFNTDGLNYDDMEFEPQTYFSFNELLPDDGAHLEGVDPSGNMIKDIDQLDGVDPSGDLIENIDNSSMLPADVNLEPYGMIVEEQDHMDFNSFEPSYEAVACQICCYTDPVPDRCCQICGVWMHSYCTGWVEESSNIGAWRCGNCQGWQ</sequence>
<feature type="domain" description="DDT" evidence="9">
    <location>
        <begin position="209"/>
        <end position="269"/>
    </location>
</feature>
<feature type="region of interest" description="Disordered" evidence="7">
    <location>
        <begin position="1397"/>
        <end position="1426"/>
    </location>
</feature>
<feature type="region of interest" description="Disordered" evidence="7">
    <location>
        <begin position="1183"/>
        <end position="1234"/>
    </location>
</feature>
<evidence type="ECO:0000256" key="5">
    <source>
        <dbReference type="ARBA" id="ARBA00023242"/>
    </source>
</evidence>
<dbReference type="Proteomes" id="UP001237642">
    <property type="component" value="Unassembled WGS sequence"/>
</dbReference>
<dbReference type="InterPro" id="IPR019786">
    <property type="entry name" value="Zinc_finger_PHD-type_CS"/>
</dbReference>
<dbReference type="CDD" id="cd15532">
    <property type="entry name" value="PHD2_CHD_II"/>
    <property type="match status" value="1"/>
</dbReference>
<accession>A0AAD8ICJ0</accession>
<evidence type="ECO:0000259" key="8">
    <source>
        <dbReference type="PROSITE" id="PS50016"/>
    </source>
</evidence>
<evidence type="ECO:0000313" key="10">
    <source>
        <dbReference type="EMBL" id="KAK1383075.1"/>
    </source>
</evidence>
<keyword evidence="11" id="KW-1185">Reference proteome</keyword>
<comment type="caution">
    <text evidence="10">The sequence shown here is derived from an EMBL/GenBank/DDBJ whole genome shotgun (WGS) entry which is preliminary data.</text>
</comment>
<protein>
    <submittedName>
        <fullName evidence="10">Nucleosome-remodeling factor subunit BPTF</fullName>
    </submittedName>
</protein>
<evidence type="ECO:0000256" key="7">
    <source>
        <dbReference type="SAM" id="MobiDB-lite"/>
    </source>
</evidence>
<keyword evidence="5" id="KW-0539">Nucleus</keyword>
<proteinExistence type="predicted"/>
<evidence type="ECO:0000256" key="4">
    <source>
        <dbReference type="ARBA" id="ARBA00022833"/>
    </source>
</evidence>
<dbReference type="GO" id="GO:0000785">
    <property type="term" value="C:chromatin"/>
    <property type="evidence" value="ECO:0007669"/>
    <property type="project" value="UniProtKB-ARBA"/>
</dbReference>
<feature type="domain" description="PHD-type" evidence="8">
    <location>
        <begin position="433"/>
        <end position="480"/>
    </location>
</feature>
<keyword evidence="2" id="KW-0479">Metal-binding</keyword>
<dbReference type="Gene3D" id="3.30.40.10">
    <property type="entry name" value="Zinc/RING finger domain, C3HC4 (zinc finger)"/>
    <property type="match status" value="2"/>
</dbReference>
<evidence type="ECO:0000256" key="2">
    <source>
        <dbReference type="ARBA" id="ARBA00022723"/>
    </source>
</evidence>
<feature type="region of interest" description="Disordered" evidence="7">
    <location>
        <begin position="1"/>
        <end position="25"/>
    </location>
</feature>
<evidence type="ECO:0000256" key="3">
    <source>
        <dbReference type="ARBA" id="ARBA00022771"/>
    </source>
</evidence>
<feature type="compositionally biased region" description="Polar residues" evidence="7">
    <location>
        <begin position="846"/>
        <end position="855"/>
    </location>
</feature>
<dbReference type="InterPro" id="IPR047365">
    <property type="entry name" value="Tudor_AtPTM-like"/>
</dbReference>
<dbReference type="SUPFAM" id="SSF57903">
    <property type="entry name" value="FYVE/PHD zinc finger"/>
    <property type="match status" value="2"/>
</dbReference>
<name>A0AAD8ICJ0_9APIA</name>
<dbReference type="InterPro" id="IPR019787">
    <property type="entry name" value="Znf_PHD-finger"/>
</dbReference>
<feature type="region of interest" description="Disordered" evidence="7">
    <location>
        <begin position="366"/>
        <end position="387"/>
    </location>
</feature>
<dbReference type="Pfam" id="PF02791">
    <property type="entry name" value="DDT"/>
    <property type="match status" value="1"/>
</dbReference>
<dbReference type="PROSITE" id="PS50016">
    <property type="entry name" value="ZF_PHD_2"/>
    <property type="match status" value="1"/>
</dbReference>
<feature type="region of interest" description="Disordered" evidence="7">
    <location>
        <begin position="846"/>
        <end position="875"/>
    </location>
</feature>
<dbReference type="EMBL" id="JAUIZM010000005">
    <property type="protein sequence ID" value="KAK1383075.1"/>
    <property type="molecule type" value="Genomic_DNA"/>
</dbReference>
<dbReference type="PROSITE" id="PS50827">
    <property type="entry name" value="DDT"/>
    <property type="match status" value="1"/>
</dbReference>
<dbReference type="GO" id="GO:0005634">
    <property type="term" value="C:nucleus"/>
    <property type="evidence" value="ECO:0007669"/>
    <property type="project" value="UniProtKB-SubCell"/>
</dbReference>
<dbReference type="Pfam" id="PF21743">
    <property type="entry name" value="PTM_DIR17_Tudor"/>
    <property type="match status" value="1"/>
</dbReference>
<dbReference type="SMART" id="SM00571">
    <property type="entry name" value="DDT"/>
    <property type="match status" value="1"/>
</dbReference>
<dbReference type="InterPro" id="IPR018501">
    <property type="entry name" value="DDT_dom"/>
</dbReference>
<dbReference type="InterPro" id="IPR001965">
    <property type="entry name" value="Znf_PHD"/>
</dbReference>
<gene>
    <name evidence="10" type="ORF">POM88_020810</name>
</gene>
<evidence type="ECO:0000256" key="1">
    <source>
        <dbReference type="ARBA" id="ARBA00004123"/>
    </source>
</evidence>
<evidence type="ECO:0000259" key="9">
    <source>
        <dbReference type="PROSITE" id="PS50827"/>
    </source>
</evidence>
<dbReference type="Pfam" id="PF00628">
    <property type="entry name" value="PHD"/>
    <property type="match status" value="1"/>
</dbReference>
<evidence type="ECO:0000313" key="11">
    <source>
        <dbReference type="Proteomes" id="UP001237642"/>
    </source>
</evidence>
<dbReference type="Pfam" id="PF24294">
    <property type="entry name" value="Chromo_PTM"/>
    <property type="match status" value="1"/>
</dbReference>
<keyword evidence="3 6" id="KW-0863">Zinc-finger</keyword>
<dbReference type="InterPro" id="IPR011011">
    <property type="entry name" value="Znf_FYVE_PHD"/>
</dbReference>
<dbReference type="PANTHER" id="PTHR46508:SF1">
    <property type="entry name" value="PHD FINGER FAMILY PROTEIN"/>
    <property type="match status" value="1"/>
</dbReference>
<evidence type="ECO:0000256" key="6">
    <source>
        <dbReference type="PROSITE-ProRule" id="PRU00146"/>
    </source>
</evidence>
<feature type="compositionally biased region" description="Polar residues" evidence="7">
    <location>
        <begin position="1397"/>
        <end position="1419"/>
    </location>
</feature>
<feature type="region of interest" description="Disordered" evidence="7">
    <location>
        <begin position="111"/>
        <end position="179"/>
    </location>
</feature>
<dbReference type="PROSITE" id="PS01359">
    <property type="entry name" value="ZF_PHD_1"/>
    <property type="match status" value="1"/>
</dbReference>
<reference evidence="10" key="2">
    <citation type="submission" date="2023-05" db="EMBL/GenBank/DDBJ databases">
        <authorList>
            <person name="Schelkunov M.I."/>
        </authorList>
    </citation>
    <scope>NUCLEOTIDE SEQUENCE</scope>
    <source>
        <strain evidence="10">Hsosn_3</strain>
        <tissue evidence="10">Leaf</tissue>
    </source>
</reference>
<dbReference type="GO" id="GO:0008270">
    <property type="term" value="F:zinc ion binding"/>
    <property type="evidence" value="ECO:0007669"/>
    <property type="project" value="UniProtKB-KW"/>
</dbReference>
<dbReference type="Pfam" id="PF15612">
    <property type="entry name" value="WHIM1"/>
    <property type="match status" value="1"/>
</dbReference>
<dbReference type="CDD" id="cd15489">
    <property type="entry name" value="PHD_SF"/>
    <property type="match status" value="2"/>
</dbReference>
<feature type="compositionally biased region" description="Gly residues" evidence="7">
    <location>
        <begin position="157"/>
        <end position="167"/>
    </location>
</feature>
<reference evidence="10" key="1">
    <citation type="submission" date="2023-02" db="EMBL/GenBank/DDBJ databases">
        <title>Genome of toxic invasive species Heracleum sosnowskyi carries increased number of genes despite the absence of recent whole-genome duplications.</title>
        <authorList>
            <person name="Schelkunov M."/>
            <person name="Shtratnikova V."/>
            <person name="Makarenko M."/>
            <person name="Klepikova A."/>
            <person name="Omelchenko D."/>
            <person name="Novikova G."/>
            <person name="Obukhova E."/>
            <person name="Bogdanov V."/>
            <person name="Penin A."/>
            <person name="Logacheva M."/>
        </authorList>
    </citation>
    <scope>NUCLEOTIDE SEQUENCE</scope>
    <source>
        <strain evidence="10">Hsosn_3</strain>
        <tissue evidence="10">Leaf</tissue>
    </source>
</reference>
<dbReference type="InterPro" id="IPR013083">
    <property type="entry name" value="Znf_RING/FYVE/PHD"/>
</dbReference>
<keyword evidence="4" id="KW-0862">Zinc</keyword>